<evidence type="ECO:0000256" key="3">
    <source>
        <dbReference type="ARBA" id="ARBA00012438"/>
    </source>
</evidence>
<dbReference type="SUPFAM" id="SSF47384">
    <property type="entry name" value="Homodimeric domain of signal transducing histidine kinase"/>
    <property type="match status" value="1"/>
</dbReference>
<dbReference type="Gene3D" id="1.10.287.130">
    <property type="match status" value="1"/>
</dbReference>
<gene>
    <name evidence="13" type="ORF">NN4_16220</name>
</gene>
<organism evidence="13 14">
    <name type="scientific">Nocardia ninae NBRC 108245</name>
    <dbReference type="NCBI Taxonomy" id="1210091"/>
    <lineage>
        <taxon>Bacteria</taxon>
        <taxon>Bacillati</taxon>
        <taxon>Actinomycetota</taxon>
        <taxon>Actinomycetes</taxon>
        <taxon>Mycobacteriales</taxon>
        <taxon>Nocardiaceae</taxon>
        <taxon>Nocardia</taxon>
    </lineage>
</organism>
<comment type="caution">
    <text evidence="13">The sequence shown here is derived from an EMBL/GenBank/DDBJ whole genome shotgun (WGS) entry which is preliminary data.</text>
</comment>
<dbReference type="SMART" id="SM00387">
    <property type="entry name" value="HATPase_c"/>
    <property type="match status" value="1"/>
</dbReference>
<evidence type="ECO:0000256" key="7">
    <source>
        <dbReference type="ARBA" id="ARBA00022777"/>
    </source>
</evidence>
<name>A0A511M8Y1_9NOCA</name>
<keyword evidence="10 11" id="KW-0472">Membrane</keyword>
<evidence type="ECO:0000259" key="12">
    <source>
        <dbReference type="PROSITE" id="PS50109"/>
    </source>
</evidence>
<dbReference type="EC" id="2.7.13.3" evidence="3"/>
<dbReference type="Pfam" id="PF00512">
    <property type="entry name" value="HisKA"/>
    <property type="match status" value="1"/>
</dbReference>
<keyword evidence="4" id="KW-0597">Phosphoprotein</keyword>
<keyword evidence="14" id="KW-1185">Reference proteome</keyword>
<dbReference type="InterPro" id="IPR005467">
    <property type="entry name" value="His_kinase_dom"/>
</dbReference>
<comment type="catalytic activity">
    <reaction evidence="1">
        <text>ATP + protein L-histidine = ADP + protein N-phospho-L-histidine.</text>
        <dbReference type="EC" id="2.7.13.3"/>
    </reaction>
</comment>
<dbReference type="PRINTS" id="PR00344">
    <property type="entry name" value="BCTRLSENSOR"/>
</dbReference>
<evidence type="ECO:0000256" key="2">
    <source>
        <dbReference type="ARBA" id="ARBA00004236"/>
    </source>
</evidence>
<dbReference type="InterPro" id="IPR050428">
    <property type="entry name" value="TCS_sensor_his_kinase"/>
</dbReference>
<dbReference type="CDD" id="cd00082">
    <property type="entry name" value="HisKA"/>
    <property type="match status" value="1"/>
</dbReference>
<keyword evidence="7" id="KW-0418">Kinase</keyword>
<dbReference type="GO" id="GO:0000155">
    <property type="term" value="F:phosphorelay sensor kinase activity"/>
    <property type="evidence" value="ECO:0007669"/>
    <property type="project" value="InterPro"/>
</dbReference>
<dbReference type="EMBL" id="BJXA01000007">
    <property type="protein sequence ID" value="GEM37103.1"/>
    <property type="molecule type" value="Genomic_DNA"/>
</dbReference>
<evidence type="ECO:0000313" key="14">
    <source>
        <dbReference type="Proteomes" id="UP000321424"/>
    </source>
</evidence>
<dbReference type="Proteomes" id="UP000321424">
    <property type="component" value="Unassembled WGS sequence"/>
</dbReference>
<feature type="transmembrane region" description="Helical" evidence="11">
    <location>
        <begin position="188"/>
        <end position="211"/>
    </location>
</feature>
<evidence type="ECO:0000256" key="4">
    <source>
        <dbReference type="ARBA" id="ARBA00022553"/>
    </source>
</evidence>
<protein>
    <recommendedName>
        <fullName evidence="3">histidine kinase</fullName>
        <ecNumber evidence="3">2.7.13.3</ecNumber>
    </recommendedName>
</protein>
<feature type="domain" description="Histidine kinase" evidence="12">
    <location>
        <begin position="232"/>
        <end position="428"/>
    </location>
</feature>
<dbReference type="GO" id="GO:0005886">
    <property type="term" value="C:plasma membrane"/>
    <property type="evidence" value="ECO:0007669"/>
    <property type="project" value="UniProtKB-SubCell"/>
</dbReference>
<dbReference type="InterPro" id="IPR004358">
    <property type="entry name" value="Sig_transdc_His_kin-like_C"/>
</dbReference>
<dbReference type="SUPFAM" id="SSF55874">
    <property type="entry name" value="ATPase domain of HSP90 chaperone/DNA topoisomerase II/histidine kinase"/>
    <property type="match status" value="1"/>
</dbReference>
<evidence type="ECO:0000313" key="13">
    <source>
        <dbReference type="EMBL" id="GEM37103.1"/>
    </source>
</evidence>
<sequence length="432" mass="45675">MIPSATALSGRSVNVLPAVARLRRTRRLLTALITVITATCLIILGVLAAIIDARSRHNAIDDSLDRVVTGLWRSVEFNPDDQAIDLELVEKDDLANGETAVLIVTNDDTGHWREIYGHLRSWLPPTTGAEALADDAVRAGETVFQDGYDSAGRPVRLAATPVFWEDTKTEAVVVAGTNPGLVDRDRAVLLWALVVGGLTLVTLSALAAHALSGRSMRQALLLVEEQERFLGDAAHELRTPLTTLGLVTAPRRRSPHEVERALADAGALGTRMERIVTGLLARARMQAGVTTMERVQLLLDQLTEAVVEEFQANVVVQSEPTVVVGDPSLLSLAVRNLIENAITHGAINPAAPVEVHVAQGRVSVRDHGAGLHPQLSSNPFARGVTAGRGSGIGLALVAWIAELHGGTATMEPAPGGGTIATIALPPPALGLS</sequence>
<dbReference type="PROSITE" id="PS50109">
    <property type="entry name" value="HIS_KIN"/>
    <property type="match status" value="1"/>
</dbReference>
<dbReference type="InterPro" id="IPR003594">
    <property type="entry name" value="HATPase_dom"/>
</dbReference>
<accession>A0A511M8Y1</accession>
<dbReference type="InterPro" id="IPR036890">
    <property type="entry name" value="HATPase_C_sf"/>
</dbReference>
<keyword evidence="5" id="KW-0808">Transferase</keyword>
<dbReference type="SMART" id="SM00388">
    <property type="entry name" value="HisKA"/>
    <property type="match status" value="1"/>
</dbReference>
<evidence type="ECO:0000256" key="9">
    <source>
        <dbReference type="ARBA" id="ARBA00023012"/>
    </source>
</evidence>
<dbReference type="Pfam" id="PF02518">
    <property type="entry name" value="HATPase_c"/>
    <property type="match status" value="1"/>
</dbReference>
<dbReference type="InterPro" id="IPR036097">
    <property type="entry name" value="HisK_dim/P_sf"/>
</dbReference>
<evidence type="ECO:0000256" key="5">
    <source>
        <dbReference type="ARBA" id="ARBA00022679"/>
    </source>
</evidence>
<dbReference type="PANTHER" id="PTHR45436:SF5">
    <property type="entry name" value="SENSOR HISTIDINE KINASE TRCS"/>
    <property type="match status" value="1"/>
</dbReference>
<proteinExistence type="predicted"/>
<keyword evidence="8 11" id="KW-1133">Transmembrane helix</keyword>
<comment type="subcellular location">
    <subcellularLocation>
        <location evidence="2">Cell membrane</location>
    </subcellularLocation>
</comment>
<dbReference type="InterPro" id="IPR003661">
    <property type="entry name" value="HisK_dim/P_dom"/>
</dbReference>
<dbReference type="CDD" id="cd00075">
    <property type="entry name" value="HATPase"/>
    <property type="match status" value="1"/>
</dbReference>
<dbReference type="Gene3D" id="3.30.565.10">
    <property type="entry name" value="Histidine kinase-like ATPase, C-terminal domain"/>
    <property type="match status" value="1"/>
</dbReference>
<dbReference type="AlphaFoldDB" id="A0A511M8Y1"/>
<reference evidence="13 14" key="1">
    <citation type="submission" date="2019-07" db="EMBL/GenBank/DDBJ databases">
        <title>Whole genome shotgun sequence of Nocardia ninae NBRC 108245.</title>
        <authorList>
            <person name="Hosoyama A."/>
            <person name="Uohara A."/>
            <person name="Ohji S."/>
            <person name="Ichikawa N."/>
        </authorList>
    </citation>
    <scope>NUCLEOTIDE SEQUENCE [LARGE SCALE GENOMIC DNA]</scope>
    <source>
        <strain evidence="13 14">NBRC 108245</strain>
    </source>
</reference>
<evidence type="ECO:0000256" key="8">
    <source>
        <dbReference type="ARBA" id="ARBA00022989"/>
    </source>
</evidence>
<evidence type="ECO:0000256" key="1">
    <source>
        <dbReference type="ARBA" id="ARBA00000085"/>
    </source>
</evidence>
<evidence type="ECO:0000256" key="10">
    <source>
        <dbReference type="ARBA" id="ARBA00023136"/>
    </source>
</evidence>
<evidence type="ECO:0000256" key="11">
    <source>
        <dbReference type="SAM" id="Phobius"/>
    </source>
</evidence>
<keyword evidence="6 11" id="KW-0812">Transmembrane</keyword>
<evidence type="ECO:0000256" key="6">
    <source>
        <dbReference type="ARBA" id="ARBA00022692"/>
    </source>
</evidence>
<dbReference type="PANTHER" id="PTHR45436">
    <property type="entry name" value="SENSOR HISTIDINE KINASE YKOH"/>
    <property type="match status" value="1"/>
</dbReference>
<keyword evidence="9" id="KW-0902">Two-component regulatory system</keyword>
<feature type="transmembrane region" description="Helical" evidence="11">
    <location>
        <begin position="28"/>
        <end position="51"/>
    </location>
</feature>